<organism evidence="2">
    <name type="scientific">uncultured Microvirga sp</name>
    <dbReference type="NCBI Taxonomy" id="412392"/>
    <lineage>
        <taxon>Bacteria</taxon>
        <taxon>Pseudomonadati</taxon>
        <taxon>Pseudomonadota</taxon>
        <taxon>Alphaproteobacteria</taxon>
        <taxon>Hyphomicrobiales</taxon>
        <taxon>Methylobacteriaceae</taxon>
        <taxon>Microvirga</taxon>
        <taxon>environmental samples</taxon>
    </lineage>
</organism>
<protein>
    <recommendedName>
        <fullName evidence="3">Type II secretion system protein GspC N-terminal domain-containing protein</fullName>
    </recommendedName>
</protein>
<sequence>MIMLLESAARPLPLAMAFVIFSGLGSPGSAQDDRASEASRLNPLASLRPSDLNGFRSMPLFTPSRQPPPVVRLTPNSLPVIAPIVRREPPKLRLTGIVQGSTTPMAILQRSDAGANTTVRIGDDVDGWLVTSIDPLGIRLRNGAHEHEYKLFGGDSSPVDGPEAAATAKPARRINHPPVDLGANLRAKPQAQP</sequence>
<gene>
    <name evidence="2" type="ORF">AVDCRST_MAG90-634</name>
</gene>
<reference evidence="2" key="1">
    <citation type="submission" date="2020-02" db="EMBL/GenBank/DDBJ databases">
        <authorList>
            <person name="Meier V. D."/>
        </authorList>
    </citation>
    <scope>NUCLEOTIDE SEQUENCE</scope>
    <source>
        <strain evidence="2">AVDCRST_MAG90</strain>
    </source>
</reference>
<name>A0A6J4KTL5_9HYPH</name>
<dbReference type="AlphaFoldDB" id="A0A6J4KTL5"/>
<proteinExistence type="predicted"/>
<evidence type="ECO:0000256" key="1">
    <source>
        <dbReference type="SAM" id="MobiDB-lite"/>
    </source>
</evidence>
<evidence type="ECO:0000313" key="2">
    <source>
        <dbReference type="EMBL" id="CAA9314046.1"/>
    </source>
</evidence>
<dbReference type="EMBL" id="CADCUC010000122">
    <property type="protein sequence ID" value="CAA9314046.1"/>
    <property type="molecule type" value="Genomic_DNA"/>
</dbReference>
<feature type="region of interest" description="Disordered" evidence="1">
    <location>
        <begin position="152"/>
        <end position="193"/>
    </location>
</feature>
<evidence type="ECO:0008006" key="3">
    <source>
        <dbReference type="Google" id="ProtNLM"/>
    </source>
</evidence>
<accession>A0A6J4KTL5</accession>